<feature type="region of interest" description="Disordered" evidence="1">
    <location>
        <begin position="458"/>
        <end position="480"/>
    </location>
</feature>
<proteinExistence type="predicted"/>
<dbReference type="AlphaFoldDB" id="A0A699HBC9"/>
<organism evidence="2">
    <name type="scientific">Tanacetum cinerariifolium</name>
    <name type="common">Dalmatian daisy</name>
    <name type="synonym">Chrysanthemum cinerariifolium</name>
    <dbReference type="NCBI Taxonomy" id="118510"/>
    <lineage>
        <taxon>Eukaryota</taxon>
        <taxon>Viridiplantae</taxon>
        <taxon>Streptophyta</taxon>
        <taxon>Embryophyta</taxon>
        <taxon>Tracheophyta</taxon>
        <taxon>Spermatophyta</taxon>
        <taxon>Magnoliopsida</taxon>
        <taxon>eudicotyledons</taxon>
        <taxon>Gunneridae</taxon>
        <taxon>Pentapetalae</taxon>
        <taxon>asterids</taxon>
        <taxon>campanulids</taxon>
        <taxon>Asterales</taxon>
        <taxon>Asteraceae</taxon>
        <taxon>Asteroideae</taxon>
        <taxon>Anthemideae</taxon>
        <taxon>Anthemidinae</taxon>
        <taxon>Tanacetum</taxon>
    </lineage>
</organism>
<feature type="region of interest" description="Disordered" evidence="1">
    <location>
        <begin position="393"/>
        <end position="431"/>
    </location>
</feature>
<comment type="caution">
    <text evidence="2">The sequence shown here is derived from an EMBL/GenBank/DDBJ whole genome shotgun (WGS) entry which is preliminary data.</text>
</comment>
<evidence type="ECO:0000256" key="1">
    <source>
        <dbReference type="SAM" id="MobiDB-lite"/>
    </source>
</evidence>
<dbReference type="EMBL" id="BKCJ010136478">
    <property type="protein sequence ID" value="GEX88278.1"/>
    <property type="molecule type" value="Genomic_DNA"/>
</dbReference>
<feature type="region of interest" description="Disordered" evidence="1">
    <location>
        <begin position="510"/>
        <end position="544"/>
    </location>
</feature>
<protein>
    <recommendedName>
        <fullName evidence="3">Synaptobrevin, longin-like domain protein</fullName>
    </recommendedName>
</protein>
<reference evidence="2" key="1">
    <citation type="journal article" date="2019" name="Sci. Rep.">
        <title>Draft genome of Tanacetum cinerariifolium, the natural source of mosquito coil.</title>
        <authorList>
            <person name="Yamashiro T."/>
            <person name="Shiraishi A."/>
            <person name="Satake H."/>
            <person name="Nakayama K."/>
        </authorList>
    </citation>
    <scope>NUCLEOTIDE SEQUENCE</scope>
</reference>
<evidence type="ECO:0000313" key="2">
    <source>
        <dbReference type="EMBL" id="GEX88278.1"/>
    </source>
</evidence>
<evidence type="ECO:0008006" key="3">
    <source>
        <dbReference type="Google" id="ProtNLM"/>
    </source>
</evidence>
<accession>A0A699HBC9</accession>
<sequence>MNDYLSIDENDKVNHIVVTDMMKLVVEVECFERSFDDVDKGTGSSDGLQPKQANLSCVHALNEPHLHEIHVIPRAEDGSFIMTPFKVSALNVDFDLKIDLIVFGLEIASAMSTLTSTISLSSDDTSSSSHSLALAMIHLFLTVTALKAKALELRRASLAFTLLYLASKSLVGLSSGIPTASDEFPLPEYFPTASEGEFPLLRIETTDAETKILVTVDGKPITISELSIRRNLKLHDEARISSLPNVELFENLTLMGYNISPNQNFTFQKGQFSHQWKYLIHNIMQCLSLKSTGFNEFSSNIATAVVCLATNRVYNFSKMIFDGMVRNVNNKGSNFLMYPRFISKCLKMSQFGQITHSHTYTVPFHTMKIFTTLRVNSPSFSGRTVPLFPTMLVTTSEGSGTPTEPHHTPTPEVQQSPPTAHSSPSLPPVTTELIPTVIPTETPSPLRQYTMRARIAQSSALPTAADEPASPLGDDSQGEAFPTTEIASKITAQELKITSLKARVKLLEDKDGEGAEPSREDATIKRRSLETGKEAVVKKSTERGSNDTEELVNVLTSLDAASILTSGVQMVSVPSAAEVATISVPTGSGMVPTASPIFTTASVVTPYSRQKAREIEEQIAKEDQRMNEQIARDAEIARIHTEEDLQMLIDGLDRNNETIAKYLQEYE</sequence>
<gene>
    <name evidence="2" type="ORF">Tci_360253</name>
</gene>
<name>A0A699HBC9_TANCI</name>
<feature type="compositionally biased region" description="Polar residues" evidence="1">
    <location>
        <begin position="413"/>
        <end position="424"/>
    </location>
</feature>